<protein>
    <recommendedName>
        <fullName evidence="7">ATP-dependent DNA helicase</fullName>
    </recommendedName>
</protein>
<reference evidence="3 6" key="2">
    <citation type="submission" date="2019-07" db="EMBL/GenBank/DDBJ databases">
        <title>Whole genome shotgun sequence of Myxococcus virescens NBRC 100334.</title>
        <authorList>
            <person name="Hosoyama A."/>
            <person name="Uohara A."/>
            <person name="Ohji S."/>
            <person name="Ichikawa N."/>
        </authorList>
    </citation>
    <scope>NUCLEOTIDE SEQUENCE [LARGE SCALE GENOMIC DNA]</scope>
    <source>
        <strain evidence="3 6">NBRC 100334</strain>
    </source>
</reference>
<evidence type="ECO:0008006" key="7">
    <source>
        <dbReference type="Google" id="ProtNLM"/>
    </source>
</evidence>
<gene>
    <name evidence="3" type="ORF">MVI01_21760</name>
    <name evidence="4" type="ORF">SAMN04488504_11549</name>
</gene>
<dbReference type="EMBL" id="FNAJ01000015">
    <property type="protein sequence ID" value="SDE93765.1"/>
    <property type="molecule type" value="Genomic_DNA"/>
</dbReference>
<evidence type="ECO:0000313" key="6">
    <source>
        <dbReference type="Proteomes" id="UP000321224"/>
    </source>
</evidence>
<proteinExistence type="predicted"/>
<feature type="chain" id="PRO_5022698729" description="ATP-dependent DNA helicase" evidence="2">
    <location>
        <begin position="23"/>
        <end position="158"/>
    </location>
</feature>
<organism evidence="3 6">
    <name type="scientific">Myxococcus virescens</name>
    <dbReference type="NCBI Taxonomy" id="83456"/>
    <lineage>
        <taxon>Bacteria</taxon>
        <taxon>Pseudomonadati</taxon>
        <taxon>Myxococcota</taxon>
        <taxon>Myxococcia</taxon>
        <taxon>Myxococcales</taxon>
        <taxon>Cystobacterineae</taxon>
        <taxon>Myxococcaceae</taxon>
        <taxon>Myxococcus</taxon>
    </lineage>
</organism>
<evidence type="ECO:0000313" key="3">
    <source>
        <dbReference type="EMBL" id="GEL70392.1"/>
    </source>
</evidence>
<reference evidence="4 5" key="1">
    <citation type="submission" date="2016-10" db="EMBL/GenBank/DDBJ databases">
        <authorList>
            <person name="Varghese N."/>
            <person name="Submissions S."/>
        </authorList>
    </citation>
    <scope>NUCLEOTIDE SEQUENCE [LARGE SCALE GENOMIC DNA]</scope>
    <source>
        <strain evidence="4 5">DSM 2260</strain>
    </source>
</reference>
<dbReference type="RefSeq" id="WP_090493712.1">
    <property type="nucleotide sequence ID" value="NZ_BJVY01000009.1"/>
</dbReference>
<dbReference type="EMBL" id="BJVY01000009">
    <property type="protein sequence ID" value="GEL70392.1"/>
    <property type="molecule type" value="Genomic_DNA"/>
</dbReference>
<evidence type="ECO:0000313" key="5">
    <source>
        <dbReference type="Proteomes" id="UP000198717"/>
    </source>
</evidence>
<evidence type="ECO:0000313" key="4">
    <source>
        <dbReference type="EMBL" id="SDE93765.1"/>
    </source>
</evidence>
<keyword evidence="2" id="KW-0732">Signal</keyword>
<keyword evidence="5" id="KW-1185">Reference proteome</keyword>
<sequence length="158" mass="18885">MRGKLMRVLVVIAMSVGSPVLAQGVHGASGIQAPNNTQAWARGGSVDAARHRAENERLERERLARLERARQERERLARLERERQERERIARMERERQERERIARLERARQERERIARLERERQERERIARMERERQERARWNRGNPMHGRSASNSRRG</sequence>
<accession>A0A511HA29</accession>
<comment type="caution">
    <text evidence="3">The sequence shown here is derived from an EMBL/GenBank/DDBJ whole genome shotgun (WGS) entry which is preliminary data.</text>
</comment>
<evidence type="ECO:0000256" key="2">
    <source>
        <dbReference type="SAM" id="SignalP"/>
    </source>
</evidence>
<feature type="region of interest" description="Disordered" evidence="1">
    <location>
        <begin position="133"/>
        <end position="158"/>
    </location>
</feature>
<evidence type="ECO:0000256" key="1">
    <source>
        <dbReference type="SAM" id="MobiDB-lite"/>
    </source>
</evidence>
<dbReference type="Proteomes" id="UP000321224">
    <property type="component" value="Unassembled WGS sequence"/>
</dbReference>
<name>A0A511HA29_9BACT</name>
<dbReference type="AlphaFoldDB" id="A0A511HA29"/>
<feature type="signal peptide" evidence="2">
    <location>
        <begin position="1"/>
        <end position="22"/>
    </location>
</feature>
<dbReference type="Proteomes" id="UP000198717">
    <property type="component" value="Unassembled WGS sequence"/>
</dbReference>